<keyword evidence="2" id="KW-1185">Reference proteome</keyword>
<evidence type="ECO:0000313" key="2">
    <source>
        <dbReference type="Proteomes" id="UP001596186"/>
    </source>
</evidence>
<reference evidence="2" key="1">
    <citation type="journal article" date="2019" name="Int. J. Syst. Evol. Microbiol.">
        <title>The Global Catalogue of Microorganisms (GCM) 10K type strain sequencing project: providing services to taxonomists for standard genome sequencing and annotation.</title>
        <authorList>
            <consortium name="The Broad Institute Genomics Platform"/>
            <consortium name="The Broad Institute Genome Sequencing Center for Infectious Disease"/>
            <person name="Wu L."/>
            <person name="Ma J."/>
        </authorList>
    </citation>
    <scope>NUCLEOTIDE SEQUENCE [LARGE SCALE GENOMIC DNA]</scope>
    <source>
        <strain evidence="2">CCM 8895</strain>
    </source>
</reference>
<evidence type="ECO:0008006" key="3">
    <source>
        <dbReference type="Google" id="ProtNLM"/>
    </source>
</evidence>
<dbReference type="Proteomes" id="UP001596186">
    <property type="component" value="Unassembled WGS sequence"/>
</dbReference>
<sequence>MEEIEIYFKKDDSLMIKTIYINPNSVEIIGMYDDGEFEGMYSVSTNSGDEYMVNEKTAMKLVGILYDTH</sequence>
<dbReference type="EMBL" id="JBHSSN010000015">
    <property type="protein sequence ID" value="MFC6324027.1"/>
    <property type="molecule type" value="Genomic_DNA"/>
</dbReference>
<comment type="caution">
    <text evidence="1">The sequence shown here is derived from an EMBL/GenBank/DDBJ whole genome shotgun (WGS) entry which is preliminary data.</text>
</comment>
<dbReference type="RefSeq" id="WP_125593039.1">
    <property type="nucleotide sequence ID" value="NZ_JBHSSN010000015.1"/>
</dbReference>
<name>A0ABW1UZ50_9LACO</name>
<evidence type="ECO:0000313" key="1">
    <source>
        <dbReference type="EMBL" id="MFC6324027.1"/>
    </source>
</evidence>
<gene>
    <name evidence="1" type="ORF">ACFP1F_09775</name>
</gene>
<organism evidence="1 2">
    <name type="scientific">Companilactobacillus baiquanensis</name>
    <dbReference type="NCBI Taxonomy" id="2486005"/>
    <lineage>
        <taxon>Bacteria</taxon>
        <taxon>Bacillati</taxon>
        <taxon>Bacillota</taxon>
        <taxon>Bacilli</taxon>
        <taxon>Lactobacillales</taxon>
        <taxon>Lactobacillaceae</taxon>
        <taxon>Companilactobacillus</taxon>
    </lineage>
</organism>
<protein>
    <recommendedName>
        <fullName evidence="3">DUF2969 domain-containing protein</fullName>
    </recommendedName>
</protein>
<accession>A0ABW1UZ50</accession>
<proteinExistence type="predicted"/>